<feature type="chain" id="PRO_5042818800" description="Secreted protein" evidence="2">
    <location>
        <begin position="33"/>
        <end position="129"/>
    </location>
</feature>
<gene>
    <name evidence="3" type="ORF">GCK32_017996</name>
</gene>
<evidence type="ECO:0000313" key="3">
    <source>
        <dbReference type="EMBL" id="KAK5981594.1"/>
    </source>
</evidence>
<organism evidence="3 4">
    <name type="scientific">Trichostrongylus colubriformis</name>
    <name type="common">Black scour worm</name>
    <dbReference type="NCBI Taxonomy" id="6319"/>
    <lineage>
        <taxon>Eukaryota</taxon>
        <taxon>Metazoa</taxon>
        <taxon>Ecdysozoa</taxon>
        <taxon>Nematoda</taxon>
        <taxon>Chromadorea</taxon>
        <taxon>Rhabditida</taxon>
        <taxon>Rhabditina</taxon>
        <taxon>Rhabditomorpha</taxon>
        <taxon>Strongyloidea</taxon>
        <taxon>Trichostrongylidae</taxon>
        <taxon>Trichostrongylus</taxon>
    </lineage>
</organism>
<name>A0AAN8FQS5_TRICO</name>
<feature type="compositionally biased region" description="Basic residues" evidence="1">
    <location>
        <begin position="103"/>
        <end position="121"/>
    </location>
</feature>
<dbReference type="AlphaFoldDB" id="A0AAN8FQS5"/>
<evidence type="ECO:0000313" key="4">
    <source>
        <dbReference type="Proteomes" id="UP001331761"/>
    </source>
</evidence>
<protein>
    <recommendedName>
        <fullName evidence="5">Secreted protein</fullName>
    </recommendedName>
</protein>
<keyword evidence="2" id="KW-0732">Signal</keyword>
<dbReference type="Proteomes" id="UP001331761">
    <property type="component" value="Unassembled WGS sequence"/>
</dbReference>
<evidence type="ECO:0008006" key="5">
    <source>
        <dbReference type="Google" id="ProtNLM"/>
    </source>
</evidence>
<feature type="signal peptide" evidence="2">
    <location>
        <begin position="1"/>
        <end position="32"/>
    </location>
</feature>
<evidence type="ECO:0000256" key="1">
    <source>
        <dbReference type="SAM" id="MobiDB-lite"/>
    </source>
</evidence>
<proteinExistence type="predicted"/>
<feature type="region of interest" description="Disordered" evidence="1">
    <location>
        <begin position="98"/>
        <end position="129"/>
    </location>
</feature>
<evidence type="ECO:0000256" key="2">
    <source>
        <dbReference type="SAM" id="SignalP"/>
    </source>
</evidence>
<reference evidence="3 4" key="1">
    <citation type="submission" date="2019-10" db="EMBL/GenBank/DDBJ databases">
        <title>Assembly and Annotation for the nematode Trichostrongylus colubriformis.</title>
        <authorList>
            <person name="Martin J."/>
        </authorList>
    </citation>
    <scope>NUCLEOTIDE SEQUENCE [LARGE SCALE GENOMIC DNA]</scope>
    <source>
        <strain evidence="3">G859</strain>
        <tissue evidence="3">Whole worm</tissue>
    </source>
</reference>
<accession>A0AAN8FQS5</accession>
<keyword evidence="4" id="KW-1185">Reference proteome</keyword>
<comment type="caution">
    <text evidence="3">The sequence shown here is derived from an EMBL/GenBank/DDBJ whole genome shotgun (WGS) entry which is preliminary data.</text>
</comment>
<dbReference type="EMBL" id="WIXE01006111">
    <property type="protein sequence ID" value="KAK5981594.1"/>
    <property type="molecule type" value="Genomic_DNA"/>
</dbReference>
<sequence length="129" mass="14446">MTSGFQWFAYYSPALMWSCLVFLFALFTSCPAEPDADPSSEISFSDTRGDEEFDDVVDPRLRKLEVVQENPVPGMIPIRVRRAAEPLINTYDEQVDTTTAAQRVKRKTGGKKALKNKKTKLNKGTASNP</sequence>